<comment type="subcellular location">
    <subcellularLocation>
        <location evidence="2">Chromosome</location>
    </subcellularLocation>
    <subcellularLocation>
        <location evidence="1">Nucleus</location>
    </subcellularLocation>
</comment>
<evidence type="ECO:0000256" key="2">
    <source>
        <dbReference type="ARBA" id="ARBA00004286"/>
    </source>
</evidence>
<dbReference type="PANTHER" id="PTHR19306">
    <property type="entry name" value="STRUCTURAL MAINTENANCE OF CHROMOSOMES 5,6 SMC5, SMC6"/>
    <property type="match status" value="1"/>
</dbReference>
<dbReference type="GO" id="GO:0003684">
    <property type="term" value="F:damaged DNA binding"/>
    <property type="evidence" value="ECO:0007669"/>
    <property type="project" value="TreeGrafter"/>
</dbReference>
<evidence type="ECO:0000256" key="8">
    <source>
        <dbReference type="ARBA" id="ARBA00023054"/>
    </source>
</evidence>
<accession>A0A8T9CGN5</accession>
<dbReference type="InterPro" id="IPR036277">
    <property type="entry name" value="SMC_hinge_sf"/>
</dbReference>
<evidence type="ECO:0000256" key="12">
    <source>
        <dbReference type="SAM" id="Coils"/>
    </source>
</evidence>
<dbReference type="InterPro" id="IPR003395">
    <property type="entry name" value="RecF/RecN/SMC_N"/>
</dbReference>
<feature type="compositionally biased region" description="Acidic residues" evidence="13">
    <location>
        <begin position="78"/>
        <end position="90"/>
    </location>
</feature>
<dbReference type="GO" id="GO:0005524">
    <property type="term" value="F:ATP binding"/>
    <property type="evidence" value="ECO:0007669"/>
    <property type="project" value="UniProtKB-KW"/>
</dbReference>
<proteinExistence type="inferred from homology"/>
<dbReference type="GO" id="GO:0030915">
    <property type="term" value="C:Smc5-Smc6 complex"/>
    <property type="evidence" value="ECO:0007669"/>
    <property type="project" value="TreeGrafter"/>
</dbReference>
<evidence type="ECO:0000256" key="10">
    <source>
        <dbReference type="ARBA" id="ARBA00023204"/>
    </source>
</evidence>
<keyword evidence="7" id="KW-0067">ATP-binding</keyword>
<keyword evidence="5" id="KW-0547">Nucleotide-binding</keyword>
<reference evidence="15 16" key="1">
    <citation type="submission" date="2018-05" db="EMBL/GenBank/DDBJ databases">
        <title>Genome sequencing and assembly of the regulated plant pathogen Lachnellula willkommii and related sister species for the development of diagnostic species identification markers.</title>
        <authorList>
            <person name="Giroux E."/>
            <person name="Bilodeau G."/>
        </authorList>
    </citation>
    <scope>NUCLEOTIDE SEQUENCE [LARGE SCALE GENOMIC DNA]</scope>
    <source>
        <strain evidence="15 16">CBS 268.59</strain>
    </source>
</reference>
<dbReference type="GO" id="GO:0000724">
    <property type="term" value="P:double-strand break repair via homologous recombination"/>
    <property type="evidence" value="ECO:0007669"/>
    <property type="project" value="TreeGrafter"/>
</dbReference>
<dbReference type="SUPFAM" id="SSF75553">
    <property type="entry name" value="Smc hinge domain"/>
    <property type="match status" value="1"/>
</dbReference>
<name>A0A8T9CGN5_9HELO</name>
<keyword evidence="4" id="KW-0158">Chromosome</keyword>
<feature type="coiled-coil region" evidence="12">
    <location>
        <begin position="867"/>
        <end position="908"/>
    </location>
</feature>
<feature type="coiled-coil region" evidence="12">
    <location>
        <begin position="766"/>
        <end position="835"/>
    </location>
</feature>
<evidence type="ECO:0000313" key="16">
    <source>
        <dbReference type="Proteomes" id="UP000469558"/>
    </source>
</evidence>
<keyword evidence="6" id="KW-0227">DNA damage</keyword>
<evidence type="ECO:0000256" key="11">
    <source>
        <dbReference type="ARBA" id="ARBA00023242"/>
    </source>
</evidence>
<keyword evidence="9" id="KW-0233">DNA recombination</keyword>
<dbReference type="InterPro" id="IPR027417">
    <property type="entry name" value="P-loop_NTPase"/>
</dbReference>
<dbReference type="EMBL" id="QGMK01000057">
    <property type="protein sequence ID" value="TVY84758.1"/>
    <property type="molecule type" value="Genomic_DNA"/>
</dbReference>
<comment type="similarity">
    <text evidence="3">Belongs to the SMC family. SMC6 subfamily.</text>
</comment>
<evidence type="ECO:0000256" key="6">
    <source>
        <dbReference type="ARBA" id="ARBA00022763"/>
    </source>
</evidence>
<organism evidence="15 16">
    <name type="scientific">Lachnellula suecica</name>
    <dbReference type="NCBI Taxonomy" id="602035"/>
    <lineage>
        <taxon>Eukaryota</taxon>
        <taxon>Fungi</taxon>
        <taxon>Dikarya</taxon>
        <taxon>Ascomycota</taxon>
        <taxon>Pezizomycotina</taxon>
        <taxon>Leotiomycetes</taxon>
        <taxon>Helotiales</taxon>
        <taxon>Lachnaceae</taxon>
        <taxon>Lachnellula</taxon>
    </lineage>
</organism>
<evidence type="ECO:0000256" key="7">
    <source>
        <dbReference type="ARBA" id="ARBA00022840"/>
    </source>
</evidence>
<protein>
    <submittedName>
        <fullName evidence="15">Structural maintenance of chromosomes protein</fullName>
    </submittedName>
</protein>
<feature type="region of interest" description="Disordered" evidence="13">
    <location>
        <begin position="56"/>
        <end position="95"/>
    </location>
</feature>
<dbReference type="GO" id="GO:0005634">
    <property type="term" value="C:nucleus"/>
    <property type="evidence" value="ECO:0007669"/>
    <property type="project" value="UniProtKB-SubCell"/>
</dbReference>
<dbReference type="Gene3D" id="3.40.50.300">
    <property type="entry name" value="P-loop containing nucleotide triphosphate hydrolases"/>
    <property type="match status" value="2"/>
</dbReference>
<evidence type="ECO:0000256" key="3">
    <source>
        <dbReference type="ARBA" id="ARBA00006793"/>
    </source>
</evidence>
<keyword evidence="16" id="KW-1185">Reference proteome</keyword>
<dbReference type="GO" id="GO:0051276">
    <property type="term" value="P:chromosome organization"/>
    <property type="evidence" value="ECO:0007669"/>
    <property type="project" value="InterPro"/>
</dbReference>
<keyword evidence="11" id="KW-0539">Nucleus</keyword>
<comment type="caution">
    <text evidence="15">The sequence shown here is derived from an EMBL/GenBank/DDBJ whole genome shotgun (WGS) entry which is preliminary data.</text>
</comment>
<evidence type="ECO:0000256" key="5">
    <source>
        <dbReference type="ARBA" id="ARBA00022741"/>
    </source>
</evidence>
<feature type="region of interest" description="Disordered" evidence="13">
    <location>
        <begin position="437"/>
        <end position="457"/>
    </location>
</feature>
<evidence type="ECO:0000256" key="13">
    <source>
        <dbReference type="SAM" id="MobiDB-lite"/>
    </source>
</evidence>
<dbReference type="GO" id="GO:0003697">
    <property type="term" value="F:single-stranded DNA binding"/>
    <property type="evidence" value="ECO:0007669"/>
    <property type="project" value="TreeGrafter"/>
</dbReference>
<gene>
    <name evidence="15" type="primary">smc6</name>
    <name evidence="15" type="ORF">LSUE1_G000581</name>
</gene>
<evidence type="ECO:0000256" key="9">
    <source>
        <dbReference type="ARBA" id="ARBA00023172"/>
    </source>
</evidence>
<dbReference type="Proteomes" id="UP000469558">
    <property type="component" value="Unassembled WGS sequence"/>
</dbReference>
<dbReference type="GO" id="GO:0035861">
    <property type="term" value="C:site of double-strand break"/>
    <property type="evidence" value="ECO:0007669"/>
    <property type="project" value="TreeGrafter"/>
</dbReference>
<feature type="coiled-coil region" evidence="12">
    <location>
        <begin position="309"/>
        <end position="431"/>
    </location>
</feature>
<evidence type="ECO:0000313" key="15">
    <source>
        <dbReference type="EMBL" id="TVY84758.1"/>
    </source>
</evidence>
<feature type="domain" description="RecF/RecN/SMC N-terminal" evidence="14">
    <location>
        <begin position="142"/>
        <end position="1154"/>
    </location>
</feature>
<evidence type="ECO:0000256" key="4">
    <source>
        <dbReference type="ARBA" id="ARBA00022454"/>
    </source>
</evidence>
<dbReference type="Pfam" id="PF02463">
    <property type="entry name" value="SMC_N"/>
    <property type="match status" value="1"/>
</dbReference>
<dbReference type="AlphaFoldDB" id="A0A8T9CGN5"/>
<dbReference type="PANTHER" id="PTHR19306:SF6">
    <property type="entry name" value="STRUCTURAL MAINTENANCE OF CHROMOSOMES PROTEIN 6"/>
    <property type="match status" value="1"/>
</dbReference>
<dbReference type="SUPFAM" id="SSF52540">
    <property type="entry name" value="P-loop containing nucleoside triphosphate hydrolases"/>
    <property type="match status" value="1"/>
</dbReference>
<evidence type="ECO:0000259" key="14">
    <source>
        <dbReference type="Pfam" id="PF02463"/>
    </source>
</evidence>
<sequence>MAPMKRARSDAEEVIIDVESARSNLRQDGVSSLFYHIAANYLLIITDPIMQQRKKARISVNGNASSKSRHARAPSESSSDEDEDMPEADEAGLPPATQYEIVRDGNWEHLDNQELDDQRATQKFMARRKQIGDNHAAENAIIEKITCVNFMCHDRLTVELGPLINFVIGMNGSGKSAVLTAITLCLGGKAASTNRGSSLKSLIKNNKEHGALIIQLKNQGNDAYQHDVYGDSIIIERHFSRQGTSGYKLKNANEKLVSSKKGDVDDIIEYYQLQVDNPMNVLTQDAAKTFIQTSTPKQKYKFFKEGVQLEALDNDYKLVSDTCDQIEEKLEESKDDLQALQKKAADTKARAQLIQQQDGMKQKFRNLQRQSAWIQVAEVEDNLAAREAAVTDAQEKIEQQERLVEQKDETFQQTDALLETARESLSQLQDQFAPIKAEEEEARSANDAATADLGKVRSQREDIKSNIRGGKTKVKGFQTDIEVEEKRRQDANGGAQARKLAEIRDAEQVVLNAKEEVTRNEEAGPRLEESRLSAERELKKADAVLGPKRKDVEAARFRLHELTQNQGDVMAGYDPRMPQLMRAIREEPRFQEKPVGPIGLHIKLLNPIWSHTIETVLGNSLNSFIVTSKRDSSILQDILRRHKVPQVNVFTGNRQPIDTTGHEPDRQHDTILRVLDIDDDLVRNQLIINHAIDQTILIPKRSDGHRIMFTGPKPKNVKGCLTLHDKHMQFGHRLAWTGRNQLEEITGVRFNMQRKPRMKSDIEGQLNYQRDFLKGLEQEKNQLETERAQAQTKLQKCTQAVTTNRRDRGKLQIAVQRAEDRVEKLQVELEKDDIEDGHLDALRGYLTAAEQELRIDQDAYGALMLEMEKLNQASSDKKQELESVKLRVADHEMKIKKAEQKVHRTAEARQITLREKNVAVTLVTDFQEIKARAERHRVAAAENLARFIEQASQISPRIPIDEGETVASIEAKLGTLEKRIKEYRRKQGGTDEEINNAAVEAGEIYDRARRHRLEVEDLVSRLKQSFMKRMDMYRRFQRFISCRSRINFNYLLSERAFRGKLTIDHRAKMLDVHVEPDETTKSSKGRQTKTLSGGEKSFSSICLLLALWEAMGAPLRCLDEFDVFMDDVNRDVSTRMIISAARRSVGRQFVLISPKALGAGVADAEDVKIIKLFDPRDKQRRVDEMMQED</sequence>
<dbReference type="OrthoDB" id="10265785at2759"/>
<feature type="region of interest" description="Disordered" evidence="13">
    <location>
        <begin position="1074"/>
        <end position="1093"/>
    </location>
</feature>
<keyword evidence="10" id="KW-0234">DNA repair</keyword>
<evidence type="ECO:0000256" key="1">
    <source>
        <dbReference type="ARBA" id="ARBA00004123"/>
    </source>
</evidence>
<keyword evidence="8 12" id="KW-0175">Coiled coil</keyword>